<dbReference type="PANTHER" id="PTHR10030:SF37">
    <property type="entry name" value="ALPHA-L-FUCOSIDASE-RELATED"/>
    <property type="match status" value="1"/>
</dbReference>
<dbReference type="Gene3D" id="3.20.20.80">
    <property type="entry name" value="Glycosidases"/>
    <property type="match status" value="1"/>
</dbReference>
<dbReference type="RefSeq" id="WP_192008229.1">
    <property type="nucleotide sequence ID" value="NZ_JACYTQ010000001.1"/>
</dbReference>
<evidence type="ECO:0000259" key="7">
    <source>
        <dbReference type="Pfam" id="PF01120"/>
    </source>
</evidence>
<dbReference type="EMBL" id="JACYTQ010000001">
    <property type="protein sequence ID" value="MBD8487763.1"/>
    <property type="molecule type" value="Genomic_DNA"/>
</dbReference>
<keyword evidence="4" id="KW-0732">Signal</keyword>
<evidence type="ECO:0000256" key="2">
    <source>
        <dbReference type="ARBA" id="ARBA00007951"/>
    </source>
</evidence>
<keyword evidence="9" id="KW-1185">Reference proteome</keyword>
<dbReference type="EC" id="3.2.1.51" evidence="3"/>
<dbReference type="SMART" id="SM00812">
    <property type="entry name" value="Alpha_L_fucos"/>
    <property type="match status" value="1"/>
</dbReference>
<dbReference type="PANTHER" id="PTHR10030">
    <property type="entry name" value="ALPHA-L-FUCOSIDASE"/>
    <property type="match status" value="1"/>
</dbReference>
<evidence type="ECO:0000256" key="5">
    <source>
        <dbReference type="ARBA" id="ARBA00022801"/>
    </source>
</evidence>
<dbReference type="Pfam" id="PF01120">
    <property type="entry name" value="Alpha_L_fucos"/>
    <property type="match status" value="1"/>
</dbReference>
<evidence type="ECO:0000256" key="4">
    <source>
        <dbReference type="ARBA" id="ARBA00022729"/>
    </source>
</evidence>
<dbReference type="InterPro" id="IPR017853">
    <property type="entry name" value="GH"/>
</dbReference>
<dbReference type="InterPro" id="IPR013780">
    <property type="entry name" value="Glyco_hydro_b"/>
</dbReference>
<keyword evidence="6" id="KW-0326">Glycosidase</keyword>
<dbReference type="InterPro" id="IPR057739">
    <property type="entry name" value="Glyco_hydro_29_N"/>
</dbReference>
<evidence type="ECO:0000313" key="9">
    <source>
        <dbReference type="Proteomes" id="UP000647133"/>
    </source>
</evidence>
<protein>
    <recommendedName>
        <fullName evidence="3">alpha-L-fucosidase</fullName>
        <ecNumber evidence="3">3.2.1.51</ecNumber>
    </recommendedName>
</protein>
<dbReference type="InterPro" id="IPR016286">
    <property type="entry name" value="FUC_metazoa-typ"/>
</dbReference>
<dbReference type="SUPFAM" id="SSF51445">
    <property type="entry name" value="(Trans)glycosidases"/>
    <property type="match status" value="1"/>
</dbReference>
<name>A0ABR9AGA0_9BACT</name>
<keyword evidence="5" id="KW-0378">Hydrolase</keyword>
<gene>
    <name evidence="8" type="ORF">IFO69_03275</name>
</gene>
<evidence type="ECO:0000313" key="8">
    <source>
        <dbReference type="EMBL" id="MBD8487763.1"/>
    </source>
</evidence>
<evidence type="ECO:0000256" key="1">
    <source>
        <dbReference type="ARBA" id="ARBA00004071"/>
    </source>
</evidence>
<comment type="similarity">
    <text evidence="2">Belongs to the glycosyl hydrolase 29 family.</text>
</comment>
<dbReference type="InterPro" id="IPR000933">
    <property type="entry name" value="Glyco_hydro_29"/>
</dbReference>
<dbReference type="PIRSF" id="PIRSF001092">
    <property type="entry name" value="Alpha-L-fucosidase"/>
    <property type="match status" value="1"/>
</dbReference>
<organism evidence="8 9">
    <name type="scientific">Echinicola arenosa</name>
    <dbReference type="NCBI Taxonomy" id="2774144"/>
    <lineage>
        <taxon>Bacteria</taxon>
        <taxon>Pseudomonadati</taxon>
        <taxon>Bacteroidota</taxon>
        <taxon>Cytophagia</taxon>
        <taxon>Cytophagales</taxon>
        <taxon>Cyclobacteriaceae</taxon>
        <taxon>Echinicola</taxon>
    </lineage>
</organism>
<evidence type="ECO:0000256" key="3">
    <source>
        <dbReference type="ARBA" id="ARBA00012662"/>
    </source>
</evidence>
<dbReference type="Proteomes" id="UP000647133">
    <property type="component" value="Unassembled WGS sequence"/>
</dbReference>
<comment type="caution">
    <text evidence="8">The sequence shown here is derived from an EMBL/GenBank/DDBJ whole genome shotgun (WGS) entry which is preliminary data.</text>
</comment>
<reference evidence="8 9" key="1">
    <citation type="submission" date="2020-09" db="EMBL/GenBank/DDBJ databases">
        <title>Echinicola sp. CAU 1574 isolated from sand of Sido Beach.</title>
        <authorList>
            <person name="Kim W."/>
        </authorList>
    </citation>
    <scope>NUCLEOTIDE SEQUENCE [LARGE SCALE GENOMIC DNA]</scope>
    <source>
        <strain evidence="8 9">CAU 1574</strain>
    </source>
</reference>
<accession>A0ABR9AGA0</accession>
<dbReference type="PRINTS" id="PR00741">
    <property type="entry name" value="GLHYDRLASE29"/>
</dbReference>
<feature type="domain" description="Glycoside hydrolase family 29 N-terminal" evidence="7">
    <location>
        <begin position="50"/>
        <end position="376"/>
    </location>
</feature>
<evidence type="ECO:0000256" key="6">
    <source>
        <dbReference type="ARBA" id="ARBA00023295"/>
    </source>
</evidence>
<sequence length="485" mass="55892">MKSILRGAVLAVTLTGAGLGSVIAQKAPDNTPRTSIALEHGSHRLGKRTDEMMQTWRNYGLGQFIHWGLYAIPGGHWEGKYYGGAAEWIRSWKDMPNEAYDELYKEFDPQNFDPRAWAKQAKSLGAKYMIITTKHHDGFCLWPSEYTDYDVTNSPYGKDIIGPLVEAYDAEGIDVYLYFSVMDWNHLGYRSKLETEEDREAYEGFKEFTRNQLLELLDLYPTTKGLWFDGTWDAAWKEQAAFADKLETEMREKIPGLIIGSRFRPDDYGNRHFDSNGDLMGDYEQGWERKLPETFEDTKGNDWDCVMTVPENQWGYHSDWRGHVKTSFELIEMLVKSVSLNGNFVMNFGPDGQGSIREEETKLAAEIGDWMDVNHEAIYGCGYLDWKKQDWGYYTKNRETGKVYMVVFNRPLNGALRVKTPSKIGLEKVYSLKEPSVTYEPEEVHKDEYFIHLKESKTSKGPVVIVIEPTKEKQQEGTEYQKAKT</sequence>
<dbReference type="Gene3D" id="2.60.40.1180">
    <property type="entry name" value="Golgi alpha-mannosidase II"/>
    <property type="match status" value="1"/>
</dbReference>
<proteinExistence type="inferred from homology"/>
<comment type="function">
    <text evidence="1">Alpha-L-fucosidase is responsible for hydrolyzing the alpha-1,6-linked fucose joined to the reducing-end N-acetylglucosamine of the carbohydrate moieties of glycoproteins.</text>
</comment>